<evidence type="ECO:0000313" key="2">
    <source>
        <dbReference type="EMBL" id="UOR12052.1"/>
    </source>
</evidence>
<evidence type="ECO:0000256" key="1">
    <source>
        <dbReference type="SAM" id="Phobius"/>
    </source>
</evidence>
<dbReference type="Gene3D" id="3.30.360.40">
    <property type="entry name" value="YwmB-like"/>
    <property type="match status" value="1"/>
</dbReference>
<protein>
    <submittedName>
        <fullName evidence="2">YwmB family TATA-box binding protein</fullName>
    </submittedName>
</protein>
<organism evidence="2 3">
    <name type="scientific">Halobacillus amylolyticus</name>
    <dbReference type="NCBI Taxonomy" id="2932259"/>
    <lineage>
        <taxon>Bacteria</taxon>
        <taxon>Bacillati</taxon>
        <taxon>Bacillota</taxon>
        <taxon>Bacilli</taxon>
        <taxon>Bacillales</taxon>
        <taxon>Bacillaceae</taxon>
        <taxon>Halobacillus</taxon>
    </lineage>
</organism>
<reference evidence="2" key="1">
    <citation type="submission" date="2022-04" db="EMBL/GenBank/DDBJ databases">
        <title>Halobacillus sp. isolated from saltern.</title>
        <authorList>
            <person name="Won M."/>
            <person name="Lee C.-M."/>
            <person name="Woen H.-Y."/>
            <person name="Kwon S.-W."/>
        </authorList>
    </citation>
    <scope>NUCLEOTIDE SEQUENCE</scope>
    <source>
        <strain evidence="2">SSHM10-5</strain>
    </source>
</reference>
<dbReference type="Pfam" id="PF08680">
    <property type="entry name" value="DUF1779"/>
    <property type="match status" value="1"/>
</dbReference>
<keyword evidence="1" id="KW-0472">Membrane</keyword>
<accession>A0ABY4HB41</accession>
<dbReference type="SUPFAM" id="SSF143842">
    <property type="entry name" value="YwmB-like"/>
    <property type="match status" value="1"/>
</dbReference>
<dbReference type="InterPro" id="IPR036209">
    <property type="entry name" value="YwmB-like_sf"/>
</dbReference>
<dbReference type="Proteomes" id="UP000830326">
    <property type="component" value="Chromosome"/>
</dbReference>
<evidence type="ECO:0000313" key="3">
    <source>
        <dbReference type="Proteomes" id="UP000830326"/>
    </source>
</evidence>
<gene>
    <name evidence="2" type="ORF">MUO15_00450</name>
</gene>
<keyword evidence="1" id="KW-0812">Transmembrane</keyword>
<keyword evidence="1" id="KW-1133">Transmembrane helix</keyword>
<dbReference type="RefSeq" id="WP_245032570.1">
    <property type="nucleotide sequence ID" value="NZ_CP095075.1"/>
</dbReference>
<name>A0ABY4HB41_9BACI</name>
<dbReference type="EMBL" id="CP095075">
    <property type="protein sequence ID" value="UOR12052.1"/>
    <property type="molecule type" value="Genomic_DNA"/>
</dbReference>
<feature type="transmembrane region" description="Helical" evidence="1">
    <location>
        <begin position="12"/>
        <end position="33"/>
    </location>
</feature>
<keyword evidence="3" id="KW-1185">Reference proteome</keyword>
<sequence length="256" mass="28809">MRNRWFIINKNLSILGIVVAVVLYFAFTITPTYSSSSGPSNLINSVENRGGFTKYKIAHGSMVPRSINKEDFLSRGEELQESFSVTFSQVSHPGDHQVMEFIGEKPLSKTSKLQMKWVGTTEGEDAKSYEAFLLIKVTGRDGNKDIFLTDWEYLKNRLQVAGIAPSLNFTLQKKLSQVMSQNEQSNYLEEIFEDLDGAVRGKYKDDSQIILEGYSSRLDNEIMSDGQMINLQVSIKADQTTKKTIVEIGSPLLILD</sequence>
<dbReference type="InterPro" id="IPR014794">
    <property type="entry name" value="DUF1779"/>
</dbReference>
<proteinExistence type="predicted"/>